<evidence type="ECO:0000256" key="1">
    <source>
        <dbReference type="SAM" id="SignalP"/>
    </source>
</evidence>
<dbReference type="InterPro" id="IPR016186">
    <property type="entry name" value="C-type_lectin-like/link_sf"/>
</dbReference>
<organism evidence="3 4">
    <name type="scientific">Loxostege sticticalis</name>
    <name type="common">Beet webworm moth</name>
    <dbReference type="NCBI Taxonomy" id="481309"/>
    <lineage>
        <taxon>Eukaryota</taxon>
        <taxon>Metazoa</taxon>
        <taxon>Ecdysozoa</taxon>
        <taxon>Arthropoda</taxon>
        <taxon>Hexapoda</taxon>
        <taxon>Insecta</taxon>
        <taxon>Pterygota</taxon>
        <taxon>Neoptera</taxon>
        <taxon>Endopterygota</taxon>
        <taxon>Lepidoptera</taxon>
        <taxon>Glossata</taxon>
        <taxon>Ditrysia</taxon>
        <taxon>Pyraloidea</taxon>
        <taxon>Crambidae</taxon>
        <taxon>Pyraustinae</taxon>
        <taxon>Loxostege</taxon>
    </lineage>
</organism>
<protein>
    <recommendedName>
        <fullName evidence="2">C-type lectin domain-containing protein</fullName>
    </recommendedName>
</protein>
<evidence type="ECO:0000313" key="3">
    <source>
        <dbReference type="EMBL" id="KAL0892665.1"/>
    </source>
</evidence>
<dbReference type="PANTHER" id="PTHR22803">
    <property type="entry name" value="MANNOSE, PHOSPHOLIPASE, LECTIN RECEPTOR RELATED"/>
    <property type="match status" value="1"/>
</dbReference>
<dbReference type="InterPro" id="IPR016187">
    <property type="entry name" value="CTDL_fold"/>
</dbReference>
<reference evidence="3 4" key="1">
    <citation type="submission" date="2024-06" db="EMBL/GenBank/DDBJ databases">
        <title>A chromosome-level genome assembly of beet webworm, Loxostege sticticalis.</title>
        <authorList>
            <person name="Zhang Y."/>
        </authorList>
    </citation>
    <scope>NUCLEOTIDE SEQUENCE [LARGE SCALE GENOMIC DNA]</scope>
    <source>
        <strain evidence="3">AQ026</strain>
        <tissue evidence="3">Whole body</tissue>
    </source>
</reference>
<gene>
    <name evidence="3" type="ORF">ABMA27_014386</name>
</gene>
<dbReference type="CDD" id="cd00037">
    <property type="entry name" value="CLECT"/>
    <property type="match status" value="2"/>
</dbReference>
<comment type="caution">
    <text evidence="3">The sequence shown here is derived from an EMBL/GenBank/DDBJ whole genome shotgun (WGS) entry which is preliminary data.</text>
</comment>
<dbReference type="SMART" id="SM00034">
    <property type="entry name" value="CLECT"/>
    <property type="match status" value="2"/>
</dbReference>
<feature type="domain" description="C-type lectin" evidence="2">
    <location>
        <begin position="198"/>
        <end position="319"/>
    </location>
</feature>
<feature type="signal peptide" evidence="1">
    <location>
        <begin position="1"/>
        <end position="29"/>
    </location>
</feature>
<evidence type="ECO:0000259" key="2">
    <source>
        <dbReference type="PROSITE" id="PS50041"/>
    </source>
</evidence>
<keyword evidence="4" id="KW-1185">Reference proteome</keyword>
<feature type="domain" description="C-type lectin" evidence="2">
    <location>
        <begin position="71"/>
        <end position="174"/>
    </location>
</feature>
<dbReference type="SUPFAM" id="SSF56436">
    <property type="entry name" value="C-type lectin-like"/>
    <property type="match status" value="2"/>
</dbReference>
<dbReference type="Gene3D" id="3.10.100.10">
    <property type="entry name" value="Mannose-Binding Protein A, subunit A"/>
    <property type="match status" value="2"/>
</dbReference>
<dbReference type="Pfam" id="PF00059">
    <property type="entry name" value="Lectin_C"/>
    <property type="match status" value="2"/>
</dbReference>
<dbReference type="Proteomes" id="UP001549920">
    <property type="component" value="Unassembled WGS sequence"/>
</dbReference>
<name>A0ABR3I8V5_LOXSC</name>
<sequence length="350" mass="39020">MIALTVCCASVNMSVLVFFLAICTWSASGASTRKLSDLCGEPADNSTFRVDYEFYPLANGWLKLHRIPVPWAEARLTCLLEGARLASPISKGLAEVMRTYAKEEQLPDIHTGIQAIASSQNYISSEGVPLSRIPITWAAGQPDNLNNSQRCLAMTPQGEMEDTDCEDIRPFFCYKKKDGFSMMNECGYHDKTYQVDPATGHCYKLHQTPTTWHMGLTTCSAEGGHLAVINSEAEANFIKNLAARHNEKKFVSLGFYTWYPEIKLWQTLDGYLLNETGFERWQKGQPNNLSGQEHCGSINIETMQLNGRVCSYTNSFLCEIPSLTEQCSDWHRAGLEPATSGYPGHCSIIL</sequence>
<accession>A0ABR3I8V5</accession>
<dbReference type="PROSITE" id="PS50041">
    <property type="entry name" value="C_TYPE_LECTIN_2"/>
    <property type="match status" value="2"/>
</dbReference>
<dbReference type="InterPro" id="IPR050111">
    <property type="entry name" value="C-type_lectin/snaclec_domain"/>
</dbReference>
<dbReference type="EMBL" id="JBEUOH010000006">
    <property type="protein sequence ID" value="KAL0892665.1"/>
    <property type="molecule type" value="Genomic_DNA"/>
</dbReference>
<dbReference type="InterPro" id="IPR001304">
    <property type="entry name" value="C-type_lectin-like"/>
</dbReference>
<proteinExistence type="predicted"/>
<feature type="chain" id="PRO_5047364729" description="C-type lectin domain-containing protein" evidence="1">
    <location>
        <begin position="30"/>
        <end position="350"/>
    </location>
</feature>
<evidence type="ECO:0000313" key="4">
    <source>
        <dbReference type="Proteomes" id="UP001549920"/>
    </source>
</evidence>
<keyword evidence="1" id="KW-0732">Signal</keyword>